<dbReference type="PANTHER" id="PTHR43856:SF1">
    <property type="entry name" value="MITOCHONDRIAL CARDIOLIPIN HYDROLASE"/>
    <property type="match status" value="1"/>
</dbReference>
<feature type="domain" description="Phospholipase D-like" evidence="8">
    <location>
        <begin position="70"/>
        <end position="205"/>
    </location>
</feature>
<name>A0A3M2M672_9ACTN</name>
<feature type="region of interest" description="Disordered" evidence="7">
    <location>
        <begin position="1"/>
        <end position="26"/>
    </location>
</feature>
<proteinExistence type="inferred from homology"/>
<evidence type="ECO:0000256" key="1">
    <source>
        <dbReference type="ARBA" id="ARBA00000798"/>
    </source>
</evidence>
<dbReference type="OrthoDB" id="3740959at2"/>
<dbReference type="GO" id="GO:0016042">
    <property type="term" value="P:lipid catabolic process"/>
    <property type="evidence" value="ECO:0007669"/>
    <property type="project" value="UniProtKB-KW"/>
</dbReference>
<dbReference type="InterPro" id="IPR051406">
    <property type="entry name" value="PLD_domain"/>
</dbReference>
<evidence type="ECO:0000256" key="6">
    <source>
        <dbReference type="ARBA" id="ARBA00023098"/>
    </source>
</evidence>
<dbReference type="PANTHER" id="PTHR43856">
    <property type="entry name" value="CARDIOLIPIN HYDROLASE"/>
    <property type="match status" value="1"/>
</dbReference>
<sequence length="404" mass="43741">MGTASAAEGVRPADPSPGGKRVATPGRDVIESGKRVYVTQGPRFNLPSKDKQKAGALDLYVKSLIQHTPAKAEIDVALFRLRETSMAKELVAAKKRQVRVRVVVDNDSLSQNRDVYNYLAKNLGTKTSASSWIMVCPKNRGCIAPSTQGVWGKNHNKFYAFSRTFDSRNVVVQTSGNATGGMYADYNDAYTLVDTKLYAAYRSYFYTLARHQANGDYYRQIWSGKRAVAFFPKAAGDPVLDVLNRVRCSGGTKIRLSSGIFNRAEVATALSRLDDQGCDVQVVAATFGVATLKALSKPGSHGGPNVHYFTGDSVNRAHSKYLLIDGFYNGARHRVILTGSHSYTVDALRHNDEAMLSLMDSSAFPAYVSNFGKVFGAAKGKLWILPGVQSQGSVPTAGAGASDD</sequence>
<accession>A0A3M2M672</accession>
<keyword evidence="10" id="KW-1185">Reference proteome</keyword>
<evidence type="ECO:0000256" key="5">
    <source>
        <dbReference type="ARBA" id="ARBA00022963"/>
    </source>
</evidence>
<evidence type="ECO:0000259" key="8">
    <source>
        <dbReference type="Pfam" id="PF13091"/>
    </source>
</evidence>
<dbReference type="InterPro" id="IPR025202">
    <property type="entry name" value="PLD-like_dom"/>
</dbReference>
<protein>
    <recommendedName>
        <fullName evidence="3">phospholipase D</fullName>
        <ecNumber evidence="3">3.1.4.4</ecNumber>
    </recommendedName>
</protein>
<evidence type="ECO:0000256" key="3">
    <source>
        <dbReference type="ARBA" id="ARBA00012027"/>
    </source>
</evidence>
<keyword evidence="4" id="KW-0378">Hydrolase</keyword>
<dbReference type="EC" id="3.1.4.4" evidence="3"/>
<evidence type="ECO:0000313" key="9">
    <source>
        <dbReference type="EMBL" id="RMI45086.1"/>
    </source>
</evidence>
<feature type="domain" description="Phospholipase D-like" evidence="8">
    <location>
        <begin position="252"/>
        <end position="371"/>
    </location>
</feature>
<organism evidence="9 10">
    <name type="scientific">Actinomadura harenae</name>
    <dbReference type="NCBI Taxonomy" id="2483351"/>
    <lineage>
        <taxon>Bacteria</taxon>
        <taxon>Bacillati</taxon>
        <taxon>Actinomycetota</taxon>
        <taxon>Actinomycetes</taxon>
        <taxon>Streptosporangiales</taxon>
        <taxon>Thermomonosporaceae</taxon>
        <taxon>Actinomadura</taxon>
    </lineage>
</organism>
<comment type="similarity">
    <text evidence="2">Belongs to the phospholipase D family.</text>
</comment>
<dbReference type="Pfam" id="PF13091">
    <property type="entry name" value="PLDc_2"/>
    <property type="match status" value="2"/>
</dbReference>
<evidence type="ECO:0000256" key="2">
    <source>
        <dbReference type="ARBA" id="ARBA00008664"/>
    </source>
</evidence>
<evidence type="ECO:0000313" key="10">
    <source>
        <dbReference type="Proteomes" id="UP000282674"/>
    </source>
</evidence>
<dbReference type="Proteomes" id="UP000282674">
    <property type="component" value="Unassembled WGS sequence"/>
</dbReference>
<dbReference type="AlphaFoldDB" id="A0A3M2M672"/>
<dbReference type="GO" id="GO:0016891">
    <property type="term" value="F:RNA endonuclease activity producing 5'-phosphomonoesters, hydrolytic mechanism"/>
    <property type="evidence" value="ECO:0007669"/>
    <property type="project" value="TreeGrafter"/>
</dbReference>
<dbReference type="Gene3D" id="3.30.870.10">
    <property type="entry name" value="Endonuclease Chain A"/>
    <property type="match status" value="2"/>
</dbReference>
<dbReference type="RefSeq" id="WP_122194229.1">
    <property type="nucleotide sequence ID" value="NZ_JBHSKC010000001.1"/>
</dbReference>
<comment type="caution">
    <text evidence="9">The sequence shown here is derived from an EMBL/GenBank/DDBJ whole genome shotgun (WGS) entry which is preliminary data.</text>
</comment>
<gene>
    <name evidence="9" type="ORF">EBO15_10985</name>
</gene>
<dbReference type="SUPFAM" id="SSF56024">
    <property type="entry name" value="Phospholipase D/nuclease"/>
    <property type="match status" value="2"/>
</dbReference>
<dbReference type="GO" id="GO:0004630">
    <property type="term" value="F:phospholipase D activity"/>
    <property type="evidence" value="ECO:0007669"/>
    <property type="project" value="UniProtKB-EC"/>
</dbReference>
<reference evidence="9 10" key="1">
    <citation type="submission" date="2018-10" db="EMBL/GenBank/DDBJ databases">
        <title>Isolation from soil.</title>
        <authorList>
            <person name="Hu J."/>
        </authorList>
    </citation>
    <scope>NUCLEOTIDE SEQUENCE [LARGE SCALE GENOMIC DNA]</scope>
    <source>
        <strain evidence="9 10">NEAU-Ht49</strain>
    </source>
</reference>
<comment type="catalytic activity">
    <reaction evidence="1">
        <text>a 1,2-diacyl-sn-glycero-3-phosphocholine + H2O = a 1,2-diacyl-sn-glycero-3-phosphate + choline + H(+)</text>
        <dbReference type="Rhea" id="RHEA:14445"/>
        <dbReference type="ChEBI" id="CHEBI:15354"/>
        <dbReference type="ChEBI" id="CHEBI:15377"/>
        <dbReference type="ChEBI" id="CHEBI:15378"/>
        <dbReference type="ChEBI" id="CHEBI:57643"/>
        <dbReference type="ChEBI" id="CHEBI:58608"/>
        <dbReference type="EC" id="3.1.4.4"/>
    </reaction>
</comment>
<keyword evidence="6" id="KW-0443">Lipid metabolism</keyword>
<evidence type="ECO:0000256" key="4">
    <source>
        <dbReference type="ARBA" id="ARBA00022801"/>
    </source>
</evidence>
<evidence type="ECO:0000256" key="7">
    <source>
        <dbReference type="SAM" id="MobiDB-lite"/>
    </source>
</evidence>
<keyword evidence="5" id="KW-0442">Lipid degradation</keyword>
<dbReference type="EMBL" id="RFFG01000015">
    <property type="protein sequence ID" value="RMI45086.1"/>
    <property type="molecule type" value="Genomic_DNA"/>
</dbReference>